<sequence length="131" mass="14078">MTVFKPGNLVVLKSGGPVMTVDAVNTDIFDDNKVTGIVCVWFVGEKLQRVRFGQDAIEPARLQKNSSRKRKARLGEVAGEYKMVLDEMVAAMNTPADTGGEVSSKMAKRPKSANTVVEQPETAQAPKGVAA</sequence>
<accession>A0ABU8B880</accession>
<name>A0ABU8B880_9BRAD</name>
<evidence type="ECO:0000313" key="2">
    <source>
        <dbReference type="EMBL" id="MEH2554749.1"/>
    </source>
</evidence>
<gene>
    <name evidence="2" type="ORF">V1286_002278</name>
</gene>
<dbReference type="EMBL" id="JAZHRV010000001">
    <property type="protein sequence ID" value="MEH2554749.1"/>
    <property type="molecule type" value="Genomic_DNA"/>
</dbReference>
<protein>
    <submittedName>
        <fullName evidence="2">Uncharacterized protein YodC (DUF2158 family)</fullName>
    </submittedName>
</protein>
<dbReference type="InterPro" id="IPR019226">
    <property type="entry name" value="DUF2158"/>
</dbReference>
<evidence type="ECO:0000313" key="3">
    <source>
        <dbReference type="Proteomes" id="UP001364224"/>
    </source>
</evidence>
<reference evidence="2 3" key="1">
    <citation type="submission" date="2024-02" db="EMBL/GenBank/DDBJ databases">
        <title>Adaptive strategies in a cosmopolitan and abundant soil bacterium.</title>
        <authorList>
            <person name="Carini P."/>
        </authorList>
    </citation>
    <scope>NUCLEOTIDE SEQUENCE [LARGE SCALE GENOMIC DNA]</scope>
    <source>
        <strain evidence="2 3">AZCC 1608</strain>
    </source>
</reference>
<keyword evidence="3" id="KW-1185">Reference proteome</keyword>
<organism evidence="2 3">
    <name type="scientific">Bradyrhizobium algeriense</name>
    <dbReference type="NCBI Taxonomy" id="634784"/>
    <lineage>
        <taxon>Bacteria</taxon>
        <taxon>Pseudomonadati</taxon>
        <taxon>Pseudomonadota</taxon>
        <taxon>Alphaproteobacteria</taxon>
        <taxon>Hyphomicrobiales</taxon>
        <taxon>Nitrobacteraceae</taxon>
        <taxon>Bradyrhizobium</taxon>
    </lineage>
</organism>
<dbReference type="Pfam" id="PF09926">
    <property type="entry name" value="DUF2158"/>
    <property type="match status" value="1"/>
</dbReference>
<feature type="region of interest" description="Disordered" evidence="1">
    <location>
        <begin position="95"/>
        <end position="131"/>
    </location>
</feature>
<evidence type="ECO:0000256" key="1">
    <source>
        <dbReference type="SAM" id="MobiDB-lite"/>
    </source>
</evidence>
<dbReference type="RefSeq" id="WP_334479569.1">
    <property type="nucleotide sequence ID" value="NZ_JAZHRV010000001.1"/>
</dbReference>
<dbReference type="Proteomes" id="UP001364224">
    <property type="component" value="Unassembled WGS sequence"/>
</dbReference>
<proteinExistence type="predicted"/>
<comment type="caution">
    <text evidence="2">The sequence shown here is derived from an EMBL/GenBank/DDBJ whole genome shotgun (WGS) entry which is preliminary data.</text>
</comment>